<accession>A0A2X4UQ08</accession>
<dbReference type="EMBL" id="LS483468">
    <property type="protein sequence ID" value="SQI36702.1"/>
    <property type="molecule type" value="Genomic_DNA"/>
</dbReference>
<gene>
    <name evidence="3" type="ORF">NCTC10994_03373</name>
</gene>
<dbReference type="RefSeq" id="WP_072702870.1">
    <property type="nucleotide sequence ID" value="NZ_JAFBBL010000001.1"/>
</dbReference>
<keyword evidence="3" id="KW-0808">Transferase</keyword>
<dbReference type="InterPro" id="IPR029055">
    <property type="entry name" value="Ntn_hydrolases_N"/>
</dbReference>
<dbReference type="KEGG" id="rcr:NCTC10994_03373"/>
<dbReference type="SUPFAM" id="SSF56235">
    <property type="entry name" value="N-terminal nucleophile aminohydrolases (Ntn hydrolases)"/>
    <property type="match status" value="1"/>
</dbReference>
<keyword evidence="4" id="KW-1185">Reference proteome</keyword>
<dbReference type="Gene3D" id="3.60.20.10">
    <property type="entry name" value="Glutamine Phosphoribosylpyrophosphate, subunit 1, domain 1"/>
    <property type="match status" value="1"/>
</dbReference>
<evidence type="ECO:0000313" key="4">
    <source>
        <dbReference type="Proteomes" id="UP000249091"/>
    </source>
</evidence>
<dbReference type="Pfam" id="PF13230">
    <property type="entry name" value="GATase_4"/>
    <property type="match status" value="1"/>
</dbReference>
<protein>
    <submittedName>
        <fullName evidence="3">Glutamine amidotransferase</fullName>
    </submittedName>
</protein>
<evidence type="ECO:0000259" key="2">
    <source>
        <dbReference type="PROSITE" id="PS51278"/>
    </source>
</evidence>
<evidence type="ECO:0000256" key="1">
    <source>
        <dbReference type="ARBA" id="ARBA00022962"/>
    </source>
</evidence>
<dbReference type="PANTHER" id="PTHR42824">
    <property type="entry name" value="GLUTAMINE AMIDOTRANSFERASE"/>
    <property type="match status" value="1"/>
</dbReference>
<dbReference type="STRING" id="1219011.GCA_001895045_03362"/>
<dbReference type="CDD" id="cd01908">
    <property type="entry name" value="YafJ"/>
    <property type="match status" value="1"/>
</dbReference>
<evidence type="ECO:0000313" key="3">
    <source>
        <dbReference type="EMBL" id="SQI36702.1"/>
    </source>
</evidence>
<name>A0A2X4UQ08_9NOCA</name>
<dbReference type="PROSITE" id="PS51278">
    <property type="entry name" value="GATASE_TYPE_2"/>
    <property type="match status" value="1"/>
</dbReference>
<sequence length="291" mass="31895">MCRLFGMSAAPHRVHATFWLIDAEDSLAQQSRRMPDGTGLGTFTDDDTPLVEKQPIAAYEDRQFALEAKERMSRTFVAHVRYATTGGTVPANTHPFEQNGRLFAHNGVIEDLPLLEAELGDYRRLVHGDTDSERYFALITRHTDEHDGDVGAGITSAVGWMADHLRILSLNFVLVSAQELWAFRYPDTHDLLVLPRQAGGPGGSRHLEHASAAGTVRARSGDLSSTPAVVVATERMDEDPGWESLASGELLHVGPNHEVSRTMIAEHEPRHRLTLADLTGRARAAQAPSAP</sequence>
<organism evidence="3 4">
    <name type="scientific">Rhodococcus coprophilus</name>
    <dbReference type="NCBI Taxonomy" id="38310"/>
    <lineage>
        <taxon>Bacteria</taxon>
        <taxon>Bacillati</taxon>
        <taxon>Actinomycetota</taxon>
        <taxon>Actinomycetes</taxon>
        <taxon>Mycobacteriales</taxon>
        <taxon>Nocardiaceae</taxon>
        <taxon>Rhodococcus</taxon>
    </lineage>
</organism>
<dbReference type="InterPro" id="IPR017932">
    <property type="entry name" value="GATase_2_dom"/>
</dbReference>
<dbReference type="PANTHER" id="PTHR42824:SF1">
    <property type="entry name" value="GLUTAMINE AMIDOTRANSFERASE YAFJ-RELATED"/>
    <property type="match status" value="1"/>
</dbReference>
<dbReference type="Proteomes" id="UP000249091">
    <property type="component" value="Chromosome 1"/>
</dbReference>
<feature type="domain" description="Glutamine amidotransferase type-2" evidence="2">
    <location>
        <begin position="2"/>
        <end position="256"/>
    </location>
</feature>
<dbReference type="AlphaFoldDB" id="A0A2X4UQ08"/>
<keyword evidence="1 3" id="KW-0315">Glutamine amidotransferase</keyword>
<reference evidence="3 4" key="1">
    <citation type="submission" date="2018-06" db="EMBL/GenBank/DDBJ databases">
        <authorList>
            <consortium name="Pathogen Informatics"/>
            <person name="Doyle S."/>
        </authorList>
    </citation>
    <scope>NUCLEOTIDE SEQUENCE [LARGE SCALE GENOMIC DNA]</scope>
    <source>
        <strain evidence="3 4">NCTC10994</strain>
    </source>
</reference>
<dbReference type="InterPro" id="IPR026869">
    <property type="entry name" value="EgtC-like"/>
</dbReference>
<proteinExistence type="predicted"/>
<dbReference type="GO" id="GO:0016740">
    <property type="term" value="F:transferase activity"/>
    <property type="evidence" value="ECO:0007669"/>
    <property type="project" value="UniProtKB-KW"/>
</dbReference>